<reference evidence="3" key="1">
    <citation type="journal article" date="2011" name="Proc. Natl. Acad. Sci. U.S.A.">
        <title>Obligate biotrophy features unraveled by the genomic analysis of rust fungi.</title>
        <authorList>
            <person name="Duplessis S."/>
            <person name="Cuomo C.A."/>
            <person name="Lin Y.-C."/>
            <person name="Aerts A."/>
            <person name="Tisserant E."/>
            <person name="Veneault-Fourrey C."/>
            <person name="Joly D.L."/>
            <person name="Hacquard S."/>
            <person name="Amselem J."/>
            <person name="Cantarel B.L."/>
            <person name="Chiu R."/>
            <person name="Coutinho P.M."/>
            <person name="Feau N."/>
            <person name="Field M."/>
            <person name="Frey P."/>
            <person name="Gelhaye E."/>
            <person name="Goldberg J."/>
            <person name="Grabherr M.G."/>
            <person name="Kodira C.D."/>
            <person name="Kohler A."/>
            <person name="Kuees U."/>
            <person name="Lindquist E.A."/>
            <person name="Lucas S.M."/>
            <person name="Mago R."/>
            <person name="Mauceli E."/>
            <person name="Morin E."/>
            <person name="Murat C."/>
            <person name="Pangilinan J.L."/>
            <person name="Park R."/>
            <person name="Pearson M."/>
            <person name="Quesneville H."/>
            <person name="Rouhier N."/>
            <person name="Sakthikumar S."/>
            <person name="Salamov A.A."/>
            <person name="Schmutz J."/>
            <person name="Selles B."/>
            <person name="Shapiro H."/>
            <person name="Tanguay P."/>
            <person name="Tuskan G.A."/>
            <person name="Henrissat B."/>
            <person name="Van de Peer Y."/>
            <person name="Rouze P."/>
            <person name="Ellis J.G."/>
            <person name="Dodds P.N."/>
            <person name="Schein J.E."/>
            <person name="Zhong S."/>
            <person name="Hamelin R.C."/>
            <person name="Grigoriev I.V."/>
            <person name="Szabo L.J."/>
            <person name="Martin F."/>
        </authorList>
    </citation>
    <scope>NUCLEOTIDE SEQUENCE [LARGE SCALE GENOMIC DNA]</scope>
    <source>
        <strain evidence="3">98AG31 / pathotype 3-4-7</strain>
    </source>
</reference>
<feature type="region of interest" description="Disordered" evidence="1">
    <location>
        <begin position="1"/>
        <end position="61"/>
    </location>
</feature>
<dbReference type="AlphaFoldDB" id="F4S332"/>
<dbReference type="Proteomes" id="UP000001072">
    <property type="component" value="Unassembled WGS sequence"/>
</dbReference>
<name>F4S332_MELLP</name>
<dbReference type="VEuPathDB" id="FungiDB:MELLADRAFT_111402"/>
<protein>
    <submittedName>
        <fullName evidence="2">Uncharacterized protein</fullName>
    </submittedName>
</protein>
<organism evidence="3">
    <name type="scientific">Melampsora larici-populina (strain 98AG31 / pathotype 3-4-7)</name>
    <name type="common">Poplar leaf rust fungus</name>
    <dbReference type="NCBI Taxonomy" id="747676"/>
    <lineage>
        <taxon>Eukaryota</taxon>
        <taxon>Fungi</taxon>
        <taxon>Dikarya</taxon>
        <taxon>Basidiomycota</taxon>
        <taxon>Pucciniomycotina</taxon>
        <taxon>Pucciniomycetes</taxon>
        <taxon>Pucciniales</taxon>
        <taxon>Melampsoraceae</taxon>
        <taxon>Melampsora</taxon>
    </lineage>
</organism>
<feature type="compositionally biased region" description="Polar residues" evidence="1">
    <location>
        <begin position="36"/>
        <end position="61"/>
    </location>
</feature>
<proteinExistence type="predicted"/>
<evidence type="ECO:0000313" key="2">
    <source>
        <dbReference type="EMBL" id="EGG00976.1"/>
    </source>
</evidence>
<sequence length="290" mass="31252">MSSEDADIISADDSQDNSTVTGGSSTSSSADTFGTVKQSLTESVSADNPPGQSRTLEPSSSVMAEIKSDTLSSFIDKFENLIREFYRLKGELSDVQSARMLLSAIPSLSIKMKEYIHNTVVPLTREGVATYLRKYEERHGWTCSAIREANAVSIRPNKKVSGECTPDECVDKRLAFLAKICGKSGGGNLNSSTPITQESSVRGAKKVFDSSVNNASASMAFLSLNVEFTEDVKDNSSITSVSASPSEFDEDPDIDASGAAMTPWSICNTVEKIIQRLSALHLSCRLRTGF</sequence>
<evidence type="ECO:0000256" key="1">
    <source>
        <dbReference type="SAM" id="MobiDB-lite"/>
    </source>
</evidence>
<accession>F4S332</accession>
<dbReference type="HOGENOM" id="CLU_960029_0_0_1"/>
<dbReference type="GeneID" id="18924368"/>
<dbReference type="EMBL" id="GL883142">
    <property type="protein sequence ID" value="EGG00976.1"/>
    <property type="molecule type" value="Genomic_DNA"/>
</dbReference>
<evidence type="ECO:0000313" key="3">
    <source>
        <dbReference type="Proteomes" id="UP000001072"/>
    </source>
</evidence>
<keyword evidence="3" id="KW-1185">Reference proteome</keyword>
<dbReference type="InParanoid" id="F4S332"/>
<dbReference type="KEGG" id="mlr:MELLADRAFT_111402"/>
<feature type="compositionally biased region" description="Low complexity" evidence="1">
    <location>
        <begin position="8"/>
        <end position="35"/>
    </location>
</feature>
<dbReference type="RefSeq" id="XP_007415824.1">
    <property type="nucleotide sequence ID" value="XM_007415762.1"/>
</dbReference>
<gene>
    <name evidence="2" type="ORF">MELLADRAFT_111402</name>
</gene>